<feature type="transmembrane region" description="Helical" evidence="8">
    <location>
        <begin position="308"/>
        <end position="328"/>
    </location>
</feature>
<evidence type="ECO:0008006" key="13">
    <source>
        <dbReference type="Google" id="ProtNLM"/>
    </source>
</evidence>
<dbReference type="GO" id="GO:0000822">
    <property type="term" value="F:inositol hexakisphosphate binding"/>
    <property type="evidence" value="ECO:0007669"/>
    <property type="project" value="TreeGrafter"/>
</dbReference>
<evidence type="ECO:0000256" key="3">
    <source>
        <dbReference type="ARBA" id="ARBA00022692"/>
    </source>
</evidence>
<evidence type="ECO:0000256" key="6">
    <source>
        <dbReference type="SAM" id="Coils"/>
    </source>
</evidence>
<evidence type="ECO:0000313" key="11">
    <source>
        <dbReference type="EMBL" id="CAG9761685.1"/>
    </source>
</evidence>
<feature type="transmembrane region" description="Helical" evidence="8">
    <location>
        <begin position="230"/>
        <end position="249"/>
    </location>
</feature>
<feature type="transmembrane region" description="Helical" evidence="8">
    <location>
        <begin position="365"/>
        <end position="389"/>
    </location>
</feature>
<feature type="transmembrane region" description="Helical" evidence="8">
    <location>
        <begin position="457"/>
        <end position="476"/>
    </location>
</feature>
<evidence type="ECO:0000256" key="5">
    <source>
        <dbReference type="ARBA" id="ARBA00023136"/>
    </source>
</evidence>
<keyword evidence="5 8" id="KW-0472">Membrane</keyword>
<dbReference type="GO" id="GO:0005794">
    <property type="term" value="C:Golgi apparatus"/>
    <property type="evidence" value="ECO:0007669"/>
    <property type="project" value="TreeGrafter"/>
</dbReference>
<feature type="domain" description="SPX" evidence="10">
    <location>
        <begin position="1"/>
        <end position="172"/>
    </location>
</feature>
<dbReference type="PROSITE" id="PS51380">
    <property type="entry name" value="EXS"/>
    <property type="match status" value="1"/>
</dbReference>
<dbReference type="InterPro" id="IPR004342">
    <property type="entry name" value="EXS_C"/>
</dbReference>
<dbReference type="PANTHER" id="PTHR10783:SF103">
    <property type="entry name" value="SOLUTE CARRIER FAMILY 53 MEMBER 1"/>
    <property type="match status" value="1"/>
</dbReference>
<evidence type="ECO:0000256" key="2">
    <source>
        <dbReference type="ARBA" id="ARBA00009665"/>
    </source>
</evidence>
<feature type="transmembrane region" description="Helical" evidence="8">
    <location>
        <begin position="334"/>
        <end position="353"/>
    </location>
</feature>
<dbReference type="GO" id="GO:0006817">
    <property type="term" value="P:phosphate ion transport"/>
    <property type="evidence" value="ECO:0007669"/>
    <property type="project" value="TreeGrafter"/>
</dbReference>
<feature type="transmembrane region" description="Helical" evidence="8">
    <location>
        <begin position="496"/>
        <end position="514"/>
    </location>
</feature>
<feature type="transmembrane region" description="Helical" evidence="8">
    <location>
        <begin position="543"/>
        <end position="563"/>
    </location>
</feature>
<evidence type="ECO:0000259" key="9">
    <source>
        <dbReference type="PROSITE" id="PS51380"/>
    </source>
</evidence>
<evidence type="ECO:0000256" key="8">
    <source>
        <dbReference type="SAM" id="Phobius"/>
    </source>
</evidence>
<feature type="compositionally biased region" description="Basic residues" evidence="7">
    <location>
        <begin position="638"/>
        <end position="649"/>
    </location>
</feature>
<comment type="similarity">
    <text evidence="2">Belongs to the SYG1 (TC 2.A.94) family.</text>
</comment>
<comment type="subcellular location">
    <subcellularLocation>
        <location evidence="1">Membrane</location>
        <topology evidence="1">Multi-pass membrane protein</topology>
    </subcellularLocation>
</comment>
<feature type="domain" description="EXS" evidence="9">
    <location>
        <begin position="423"/>
        <end position="627"/>
    </location>
</feature>
<dbReference type="GO" id="GO:0005886">
    <property type="term" value="C:plasma membrane"/>
    <property type="evidence" value="ECO:0007669"/>
    <property type="project" value="TreeGrafter"/>
</dbReference>
<dbReference type="EMBL" id="OU892286">
    <property type="protein sequence ID" value="CAG9761685.1"/>
    <property type="molecule type" value="Genomic_DNA"/>
</dbReference>
<accession>A0A9N9MBW9</accession>
<evidence type="ECO:0000256" key="1">
    <source>
        <dbReference type="ARBA" id="ARBA00004141"/>
    </source>
</evidence>
<feature type="transmembrane region" description="Helical" evidence="8">
    <location>
        <begin position="269"/>
        <end position="287"/>
    </location>
</feature>
<keyword evidence="3 8" id="KW-0812">Transmembrane</keyword>
<dbReference type="Pfam" id="PF03124">
    <property type="entry name" value="EXS"/>
    <property type="match status" value="1"/>
</dbReference>
<proteinExistence type="inferred from homology"/>
<dbReference type="AlphaFoldDB" id="A0A9N9MBW9"/>
<feature type="region of interest" description="Disordered" evidence="7">
    <location>
        <begin position="636"/>
        <end position="666"/>
    </location>
</feature>
<feature type="coiled-coil region" evidence="6">
    <location>
        <begin position="70"/>
        <end position="97"/>
    </location>
</feature>
<evidence type="ECO:0000259" key="10">
    <source>
        <dbReference type="PROSITE" id="PS51382"/>
    </source>
</evidence>
<evidence type="ECO:0000313" key="12">
    <source>
        <dbReference type="Proteomes" id="UP001152799"/>
    </source>
</evidence>
<dbReference type="PANTHER" id="PTHR10783">
    <property type="entry name" value="XENOTROPIC AND POLYTROPIC RETROVIRUS RECEPTOR 1-RELATED"/>
    <property type="match status" value="1"/>
</dbReference>
<gene>
    <name evidence="11" type="ORF">CEUTPL_LOCUS2380</name>
</gene>
<name>A0A9N9MBW9_9CUCU</name>
<dbReference type="PROSITE" id="PS51382">
    <property type="entry name" value="SPX"/>
    <property type="match status" value="1"/>
</dbReference>
<organism evidence="11 12">
    <name type="scientific">Ceutorhynchus assimilis</name>
    <name type="common">cabbage seed weevil</name>
    <dbReference type="NCBI Taxonomy" id="467358"/>
    <lineage>
        <taxon>Eukaryota</taxon>
        <taxon>Metazoa</taxon>
        <taxon>Ecdysozoa</taxon>
        <taxon>Arthropoda</taxon>
        <taxon>Hexapoda</taxon>
        <taxon>Insecta</taxon>
        <taxon>Pterygota</taxon>
        <taxon>Neoptera</taxon>
        <taxon>Endopterygota</taxon>
        <taxon>Coleoptera</taxon>
        <taxon>Polyphaga</taxon>
        <taxon>Cucujiformia</taxon>
        <taxon>Curculionidae</taxon>
        <taxon>Ceutorhynchinae</taxon>
        <taxon>Ceutorhynchus</taxon>
    </lineage>
</organism>
<evidence type="ECO:0000256" key="7">
    <source>
        <dbReference type="SAM" id="MobiDB-lite"/>
    </source>
</evidence>
<dbReference type="Pfam" id="PF03105">
    <property type="entry name" value="SPX"/>
    <property type="match status" value="2"/>
</dbReference>
<reference evidence="11" key="1">
    <citation type="submission" date="2022-01" db="EMBL/GenBank/DDBJ databases">
        <authorList>
            <person name="King R."/>
        </authorList>
    </citation>
    <scope>NUCLEOTIDE SEQUENCE</scope>
</reference>
<dbReference type="OrthoDB" id="9970435at2759"/>
<sequence length="666" mass="77913">MKFAEHLSAHITPEWRKQYITYEEMKAMLYAAVEQSPSAELVEPDILTRYFAKFDERFFSFCDKELTKINTFYSEKLAEATRKCANLKSELSETQDNEFKGKSSKNLIKNNILRKRNVPARKMQELKLAFSEFYLSLILLQNYQNLNFTGFRKILKKHDKLLSADIGTRWRIENVESSHFYTNKDIDRLIRETEATFTQDLEGGDRQRAMKRLRVPPLGEQQSPWTTFKVGLFSGAFFTLLAAVILSGVFRTPKEDWRLVTRLYRGPLLIVEFMFLWGINIYGWRTSGVNHVLIFEMDPRNHLSEQHIIELAAVFGIMWSISVLGFFYSDHLGMPALIHPLALIVLMLMFVLNPTKTFRHEARFWALRVLGKVIAAPFFYVTFADFWLADQLNSLVTLFTDFQYFVCFYATNGSWSEGKEVNYCVEKFSGIRAFMACLPPWFRFAQCLRRYRDTKEAFPHIANAAKYATSFFVVIFSTLNKLDGYNSQSDDKLSPFFYLWIAASLLSTFYAYTWDIRLDWGLLDAKGADNKFLREEIVYSATWFYYFAIFEDLILRFGWAFLIGMTEMGYAMENSMVCILAPLEVFRRFVWNFFRLENEHLNNCGKFRAVRDISVAPLDTSDQTLLIRMMDETDGVTNRRKRKNRRKAGEHRVTLDTGESTDDLEN</sequence>
<dbReference type="InterPro" id="IPR004331">
    <property type="entry name" value="SPX_dom"/>
</dbReference>
<keyword evidence="12" id="KW-1185">Reference proteome</keyword>
<evidence type="ECO:0000256" key="4">
    <source>
        <dbReference type="ARBA" id="ARBA00022989"/>
    </source>
</evidence>
<dbReference type="Proteomes" id="UP001152799">
    <property type="component" value="Chromosome 10"/>
</dbReference>
<dbReference type="GO" id="GO:0016036">
    <property type="term" value="P:cellular response to phosphate starvation"/>
    <property type="evidence" value="ECO:0007669"/>
    <property type="project" value="TreeGrafter"/>
</dbReference>
<keyword evidence="6" id="KW-0175">Coiled coil</keyword>
<dbReference type="CDD" id="cd14477">
    <property type="entry name" value="SPX_XPR1_like"/>
    <property type="match status" value="1"/>
</dbReference>
<protein>
    <recommendedName>
        <fullName evidence="13">Xenotropic and polytropic retrovirus receptor 1</fullName>
    </recommendedName>
</protein>
<keyword evidence="4 8" id="KW-1133">Transmembrane helix</keyword>